<accession>A0A100WJ94</accession>
<dbReference type="STRING" id="228230.RMCC_6086"/>
<evidence type="ECO:0000259" key="1">
    <source>
        <dbReference type="Pfam" id="PF08450"/>
    </source>
</evidence>
<dbReference type="GO" id="GO:0012505">
    <property type="term" value="C:endomembrane system"/>
    <property type="evidence" value="ECO:0007669"/>
    <property type="project" value="TreeGrafter"/>
</dbReference>
<feature type="domain" description="SMP-30/Gluconolactonase/LRE-like region" evidence="1">
    <location>
        <begin position="52"/>
        <end position="253"/>
    </location>
</feature>
<dbReference type="Gene3D" id="2.120.10.30">
    <property type="entry name" value="TolB, C-terminal domain"/>
    <property type="match status" value="1"/>
</dbReference>
<organism evidence="2 3">
    <name type="scientific">Mycolicibacterium canariasense</name>
    <name type="common">Mycobacterium canariasense</name>
    <dbReference type="NCBI Taxonomy" id="228230"/>
    <lineage>
        <taxon>Bacteria</taxon>
        <taxon>Bacillati</taxon>
        <taxon>Actinomycetota</taxon>
        <taxon>Actinomycetes</taxon>
        <taxon>Mycobacteriales</taxon>
        <taxon>Mycobacteriaceae</taxon>
        <taxon>Mycolicibacterium</taxon>
    </lineage>
</organism>
<proteinExistence type="predicted"/>
<dbReference type="Proteomes" id="UP000069443">
    <property type="component" value="Unassembled WGS sequence"/>
</dbReference>
<dbReference type="SUPFAM" id="SSF63829">
    <property type="entry name" value="Calcium-dependent phosphotriesterase"/>
    <property type="match status" value="1"/>
</dbReference>
<evidence type="ECO:0000313" key="2">
    <source>
        <dbReference type="EMBL" id="GAS99121.1"/>
    </source>
</evidence>
<dbReference type="GO" id="GO:0016787">
    <property type="term" value="F:hydrolase activity"/>
    <property type="evidence" value="ECO:0007669"/>
    <property type="project" value="TreeGrafter"/>
</dbReference>
<sequence>MSAAPEKPAINPVRWQPPPVDPLPDYPLPELTLVPVPGHGPEDVVTDAQGGLWTGLTDGRIVRLGADGAVSVVADTGGRPLGMHVARDGRILVCDSHRGLLALEPSTGELTTLTSTVPVDGVGSASRGRPLRFCSNVTETQDGTIYFTESTSDYHYEWFRAAIMDARGTGGLYRLNSDGTVDTLAGGLYFANGLTVTADGSALVFAETQARRLSKYWLTGPQAGTVTPLAQHLPGMPDNICTGADGRIWVALVCPVNKPADWLAARPPVLRRVMWKLPAALQPQMPSEVWAVAFDPDSGGPVAGIHGRHPRFGQVTGLIERDGRLWLSTIGSDALAHCALPK</sequence>
<dbReference type="OrthoDB" id="3332247at2"/>
<dbReference type="PANTHER" id="PTHR10426">
    <property type="entry name" value="STRICTOSIDINE SYNTHASE-RELATED"/>
    <property type="match status" value="1"/>
</dbReference>
<dbReference type="AlphaFoldDB" id="A0A100WJ94"/>
<reference evidence="3" key="2">
    <citation type="submission" date="2016-02" db="EMBL/GenBank/DDBJ databases">
        <title>Draft genome sequence of five rapidly growing Mycobacterium species.</title>
        <authorList>
            <person name="Katahira K."/>
            <person name="Gotou Y."/>
            <person name="Iida K."/>
            <person name="Ogura Y."/>
            <person name="Hayashi T."/>
        </authorList>
    </citation>
    <scope>NUCLEOTIDE SEQUENCE [LARGE SCALE GENOMIC DNA]</scope>
    <source>
        <strain evidence="3">JCM15298</strain>
    </source>
</reference>
<name>A0A100WJ94_MYCCR</name>
<dbReference type="InterPro" id="IPR011042">
    <property type="entry name" value="6-blade_b-propeller_TolB-like"/>
</dbReference>
<keyword evidence="3" id="KW-1185">Reference proteome</keyword>
<dbReference type="InterPro" id="IPR013658">
    <property type="entry name" value="SGL"/>
</dbReference>
<evidence type="ECO:0000313" key="3">
    <source>
        <dbReference type="Proteomes" id="UP000069443"/>
    </source>
</evidence>
<dbReference type="RefSeq" id="WP_062659817.1">
    <property type="nucleotide sequence ID" value="NZ_BCSY01000129.1"/>
</dbReference>
<protein>
    <submittedName>
        <fullName evidence="2">Strictosidine synthase</fullName>
    </submittedName>
</protein>
<dbReference type="EMBL" id="BCSY01000129">
    <property type="protein sequence ID" value="GAS99121.1"/>
    <property type="molecule type" value="Genomic_DNA"/>
</dbReference>
<dbReference type="Pfam" id="PF08450">
    <property type="entry name" value="SGL"/>
    <property type="match status" value="1"/>
</dbReference>
<comment type="caution">
    <text evidence="2">The sequence shown here is derived from an EMBL/GenBank/DDBJ whole genome shotgun (WGS) entry which is preliminary data.</text>
</comment>
<reference evidence="3" key="1">
    <citation type="journal article" date="2016" name="Genome Announc.">
        <title>Draft Genome Sequences of Five Rapidly Growing Mycobacterium Species, M. thermoresistibile, M. fortuitum subsp. acetamidolyticum, M. canariasense, M. brisbanense, and M. novocastrense.</title>
        <authorList>
            <person name="Katahira K."/>
            <person name="Ogura Y."/>
            <person name="Gotoh Y."/>
            <person name="Hayashi T."/>
        </authorList>
    </citation>
    <scope>NUCLEOTIDE SEQUENCE [LARGE SCALE GENOMIC DNA]</scope>
    <source>
        <strain evidence="3">JCM15298</strain>
    </source>
</reference>
<dbReference type="PANTHER" id="PTHR10426:SF88">
    <property type="entry name" value="ADIPOCYTE PLASMA MEMBRANE-ASSOCIATED PROTEIN HEMOMUCIN-RELATED"/>
    <property type="match status" value="1"/>
</dbReference>
<gene>
    <name evidence="2" type="ORF">RMCC_6086</name>
</gene>